<dbReference type="InterPro" id="IPR008207">
    <property type="entry name" value="Sig_transdc_His_kin_Hpt_dom"/>
</dbReference>
<sequence length="114" mass="12163">MADWDQLKDLQEMLGTEDCLVLVDMFEAEAKPVLGQFHKGDTLNSPDQDLHFIKGSALNLGLNKLADACAELENTVATGAKVNADSLKSIAAQAIRSVQEARELLAGQPLAQAG</sequence>
<dbReference type="PROSITE" id="PS50894">
    <property type="entry name" value="HPT"/>
    <property type="match status" value="1"/>
</dbReference>
<dbReference type="Pfam" id="PF01627">
    <property type="entry name" value="Hpt"/>
    <property type="match status" value="1"/>
</dbReference>
<name>A0AAP2CNH0_9RHOB</name>
<dbReference type="Gene3D" id="1.20.120.160">
    <property type="entry name" value="HPT domain"/>
    <property type="match status" value="1"/>
</dbReference>
<proteinExistence type="predicted"/>
<feature type="modified residue" description="Phosphohistidine" evidence="2">
    <location>
        <position position="51"/>
    </location>
</feature>
<protein>
    <submittedName>
        <fullName evidence="4">Hpt domain-containing protein</fullName>
    </submittedName>
</protein>
<dbReference type="GO" id="GO:0000160">
    <property type="term" value="P:phosphorelay signal transduction system"/>
    <property type="evidence" value="ECO:0007669"/>
    <property type="project" value="UniProtKB-KW"/>
</dbReference>
<gene>
    <name evidence="4" type="ORF">IV417_09785</name>
</gene>
<accession>A0AAP2CNH0</accession>
<dbReference type="EMBL" id="JADQAZ010000002">
    <property type="protein sequence ID" value="MBT0957679.1"/>
    <property type="molecule type" value="Genomic_DNA"/>
</dbReference>
<evidence type="ECO:0000256" key="1">
    <source>
        <dbReference type="ARBA" id="ARBA00023012"/>
    </source>
</evidence>
<dbReference type="InterPro" id="IPR036641">
    <property type="entry name" value="HPT_dom_sf"/>
</dbReference>
<evidence type="ECO:0000313" key="4">
    <source>
        <dbReference type="EMBL" id="MBT0957679.1"/>
    </source>
</evidence>
<dbReference type="AlphaFoldDB" id="A0AAP2CNH0"/>
<evidence type="ECO:0000256" key="2">
    <source>
        <dbReference type="PROSITE-ProRule" id="PRU00110"/>
    </source>
</evidence>
<dbReference type="SMART" id="SM00073">
    <property type="entry name" value="HPT"/>
    <property type="match status" value="1"/>
</dbReference>
<feature type="domain" description="HPt" evidence="3">
    <location>
        <begin position="11"/>
        <end position="108"/>
    </location>
</feature>
<dbReference type="GO" id="GO:0004672">
    <property type="term" value="F:protein kinase activity"/>
    <property type="evidence" value="ECO:0007669"/>
    <property type="project" value="UniProtKB-ARBA"/>
</dbReference>
<evidence type="ECO:0000313" key="5">
    <source>
        <dbReference type="Proteomes" id="UP001315686"/>
    </source>
</evidence>
<keyword evidence="2" id="KW-0597">Phosphoprotein</keyword>
<evidence type="ECO:0000259" key="3">
    <source>
        <dbReference type="PROSITE" id="PS50894"/>
    </source>
</evidence>
<organism evidence="4 5">
    <name type="scientific">Harenicola maris</name>
    <dbReference type="NCBI Taxonomy" id="2841044"/>
    <lineage>
        <taxon>Bacteria</taxon>
        <taxon>Pseudomonadati</taxon>
        <taxon>Pseudomonadota</taxon>
        <taxon>Alphaproteobacteria</taxon>
        <taxon>Rhodobacterales</taxon>
        <taxon>Paracoccaceae</taxon>
        <taxon>Harenicola</taxon>
    </lineage>
</organism>
<comment type="caution">
    <text evidence="4">The sequence shown here is derived from an EMBL/GenBank/DDBJ whole genome shotgun (WGS) entry which is preliminary data.</text>
</comment>
<dbReference type="SUPFAM" id="SSF47226">
    <property type="entry name" value="Histidine-containing phosphotransfer domain, HPT domain"/>
    <property type="match status" value="1"/>
</dbReference>
<keyword evidence="1" id="KW-0902">Two-component regulatory system</keyword>
<reference evidence="4 5" key="1">
    <citation type="journal article" date="2021" name="Arch. Microbiol.">
        <title>Harenicola maris gen. nov., sp. nov. isolated from the Sea of Japan shallow sediments.</title>
        <authorList>
            <person name="Romanenko L.A."/>
            <person name="Kurilenko V.V."/>
            <person name="Chernysheva N.Y."/>
            <person name="Tekutyeva L.A."/>
            <person name="Velansky P.V."/>
            <person name="Svetashev V.I."/>
            <person name="Isaeva M.P."/>
        </authorList>
    </citation>
    <scope>NUCLEOTIDE SEQUENCE [LARGE SCALE GENOMIC DNA]</scope>
    <source>
        <strain evidence="4 5">KMM 3653</strain>
    </source>
</reference>
<keyword evidence="5" id="KW-1185">Reference proteome</keyword>
<dbReference type="Proteomes" id="UP001315686">
    <property type="component" value="Unassembled WGS sequence"/>
</dbReference>
<dbReference type="RefSeq" id="WP_327793907.1">
    <property type="nucleotide sequence ID" value="NZ_JADQAZ010000002.1"/>
</dbReference>